<feature type="transmembrane region" description="Helical" evidence="1">
    <location>
        <begin position="107"/>
        <end position="126"/>
    </location>
</feature>
<dbReference type="AlphaFoldDB" id="A0A1H5EP29"/>
<evidence type="ECO:0000313" key="3">
    <source>
        <dbReference type="Proteomes" id="UP000198992"/>
    </source>
</evidence>
<gene>
    <name evidence="2" type="ORF">SAMN05444164_6321</name>
</gene>
<evidence type="ECO:0000313" key="2">
    <source>
        <dbReference type="EMBL" id="SED92907.1"/>
    </source>
</evidence>
<name>A0A1H5EP29_9BRAD</name>
<accession>A0A1H5EP29</accession>
<dbReference type="Proteomes" id="UP000198992">
    <property type="component" value="Unassembled WGS sequence"/>
</dbReference>
<feature type="transmembrane region" description="Helical" evidence="1">
    <location>
        <begin position="192"/>
        <end position="211"/>
    </location>
</feature>
<feature type="transmembrane region" description="Helical" evidence="1">
    <location>
        <begin position="27"/>
        <end position="48"/>
    </location>
</feature>
<dbReference type="EMBL" id="FNTH01000001">
    <property type="protein sequence ID" value="SED92907.1"/>
    <property type="molecule type" value="Genomic_DNA"/>
</dbReference>
<sequence>MSPAEPRKRMSLSITSSVGSRSAVRGLLPLCAAVGAYLFYLSAGEILLRDSDTEWQIKVGQWILEHGAMPTSDVFSFTRFGEPWISSSWLSQVAYALVYGGDWAGPVILTSIAIGASVAIFLLLLSPYFDPARALLIAALALLLSTIHFFARPHVLALPVLLAFIGGLMSAADRRTHPSWWLLPLMALWANLHGGFVLGLALIGPIGLEAVWNAEPGRRRQLIVRWGLFGVAALAASCVTPYGWNSLLGATKILSLGKLLSMIGEWLPADFSKPSFFEATLLGLIGVICYRGLTLSVPRILLLLGLIWMALSHIRNIEVFAFIAPLVLAKPISEQWGMAGVRAARFEEGRAVPVVTILATIAMVIGAWVTTTVFVAQHEFKFLPVFSPVAAVDVLQQHKAQRVFSTAPFGGYMVSRDMKVFIDGRAELYGEQFVLDYYAALDARDVGQLLDLLDKYRIDATLLSSDSPAGNALDHLKGWNRLYKDDTAVIHVRSDEKAGVPAAAEGAN</sequence>
<keyword evidence="1" id="KW-0472">Membrane</keyword>
<feature type="transmembrane region" description="Helical" evidence="1">
    <location>
        <begin position="155"/>
        <end position="172"/>
    </location>
</feature>
<feature type="transmembrane region" description="Helical" evidence="1">
    <location>
        <begin position="223"/>
        <end position="244"/>
    </location>
</feature>
<feature type="transmembrane region" description="Helical" evidence="1">
    <location>
        <begin position="132"/>
        <end position="150"/>
    </location>
</feature>
<keyword evidence="1" id="KW-0812">Transmembrane</keyword>
<protein>
    <submittedName>
        <fullName evidence="2">Formylmethanofuran dehydrogenase, subunit A</fullName>
    </submittedName>
</protein>
<evidence type="ECO:0000256" key="1">
    <source>
        <dbReference type="SAM" id="Phobius"/>
    </source>
</evidence>
<organism evidence="2 3">
    <name type="scientific">Bradyrhizobium erythrophlei</name>
    <dbReference type="NCBI Taxonomy" id="1437360"/>
    <lineage>
        <taxon>Bacteria</taxon>
        <taxon>Pseudomonadati</taxon>
        <taxon>Pseudomonadota</taxon>
        <taxon>Alphaproteobacteria</taxon>
        <taxon>Hyphomicrobiales</taxon>
        <taxon>Nitrobacteraceae</taxon>
        <taxon>Bradyrhizobium</taxon>
    </lineage>
</organism>
<reference evidence="2 3" key="1">
    <citation type="submission" date="2016-10" db="EMBL/GenBank/DDBJ databases">
        <authorList>
            <person name="de Groot N.N."/>
        </authorList>
    </citation>
    <scope>NUCLEOTIDE SEQUENCE [LARGE SCALE GENOMIC DNA]</scope>
    <source>
        <strain evidence="2 3">MT12</strain>
    </source>
</reference>
<keyword evidence="1" id="KW-1133">Transmembrane helix</keyword>
<feature type="transmembrane region" description="Helical" evidence="1">
    <location>
        <begin position="351"/>
        <end position="376"/>
    </location>
</feature>
<proteinExistence type="predicted"/>